<protein>
    <recommendedName>
        <fullName evidence="3">PhiE125 gp8 family phage protein</fullName>
    </recommendedName>
</protein>
<evidence type="ECO:0000313" key="2">
    <source>
        <dbReference type="Proteomes" id="UP000243528"/>
    </source>
</evidence>
<evidence type="ECO:0008006" key="3">
    <source>
        <dbReference type="Google" id="ProtNLM"/>
    </source>
</evidence>
<comment type="caution">
    <text evidence="1">The sequence shown here is derived from an EMBL/GenBank/DDBJ whole genome shotgun (WGS) entry which is preliminary data.</text>
</comment>
<dbReference type="RefSeq" id="WP_106539625.1">
    <property type="nucleotide sequence ID" value="NZ_PYGE01000025.1"/>
</dbReference>
<accession>A0A2P8DHK9</accession>
<reference evidence="1 2" key="1">
    <citation type="submission" date="2018-03" db="EMBL/GenBank/DDBJ databases">
        <title>Genomic Encyclopedia of Archaeal and Bacterial Type Strains, Phase II (KMG-II): from individual species to whole genera.</title>
        <authorList>
            <person name="Goeker M."/>
        </authorList>
    </citation>
    <scope>NUCLEOTIDE SEQUENCE [LARGE SCALE GENOMIC DNA]</scope>
    <source>
        <strain evidence="1 2">DSM 45211</strain>
    </source>
</reference>
<evidence type="ECO:0000313" key="1">
    <source>
        <dbReference type="EMBL" id="PSK96695.1"/>
    </source>
</evidence>
<sequence>MVTLATPADLRDLLGENATSLPDQLATLLLELATAEVQAAAGQDLVQVIDDQAAVMGTPSFWFALPQRPVTDVSSVEIDGEAVTDYKRFGARLWRSRGWSQHVYEPSVVSVTYTHGYAPGDPALGLARKLTLDLTAALHANPDGVTGGFSIDDYREQMVQTGGDSRTNLLPALSRRLLRRTYGGRAGLVRIG</sequence>
<dbReference type="AlphaFoldDB" id="A0A2P8DHK9"/>
<organism evidence="1 2">
    <name type="scientific">Haloactinopolyspora alba</name>
    <dbReference type="NCBI Taxonomy" id="648780"/>
    <lineage>
        <taxon>Bacteria</taxon>
        <taxon>Bacillati</taxon>
        <taxon>Actinomycetota</taxon>
        <taxon>Actinomycetes</taxon>
        <taxon>Jiangellales</taxon>
        <taxon>Jiangellaceae</taxon>
        <taxon>Haloactinopolyspora</taxon>
    </lineage>
</organism>
<keyword evidence="2" id="KW-1185">Reference proteome</keyword>
<dbReference type="EMBL" id="PYGE01000025">
    <property type="protein sequence ID" value="PSK96695.1"/>
    <property type="molecule type" value="Genomic_DNA"/>
</dbReference>
<proteinExistence type="predicted"/>
<gene>
    <name evidence="1" type="ORF">CLV30_12577</name>
</gene>
<name>A0A2P8DHK9_9ACTN</name>
<dbReference type="OrthoDB" id="3628853at2"/>
<dbReference type="Proteomes" id="UP000243528">
    <property type="component" value="Unassembled WGS sequence"/>
</dbReference>